<feature type="region of interest" description="Disordered" evidence="2">
    <location>
        <begin position="1295"/>
        <end position="1323"/>
    </location>
</feature>
<feature type="region of interest" description="Disordered" evidence="2">
    <location>
        <begin position="827"/>
        <end position="866"/>
    </location>
</feature>
<dbReference type="eggNOG" id="ENOG502S6M4">
    <property type="taxonomic scope" value="Eukaryota"/>
</dbReference>
<keyword evidence="4" id="KW-1185">Reference proteome</keyword>
<evidence type="ECO:0000313" key="3">
    <source>
        <dbReference type="EMBL" id="EMG50670.1"/>
    </source>
</evidence>
<feature type="compositionally biased region" description="Polar residues" evidence="2">
    <location>
        <begin position="610"/>
        <end position="626"/>
    </location>
</feature>
<gene>
    <name evidence="3" type="ORF">G210_1826</name>
</gene>
<feature type="compositionally biased region" description="Low complexity" evidence="2">
    <location>
        <begin position="988"/>
        <end position="1003"/>
    </location>
</feature>
<dbReference type="OMA" id="MQNQGMM"/>
<organism evidence="3 4">
    <name type="scientific">Candida maltosa (strain Xu316)</name>
    <name type="common">Yeast</name>
    <dbReference type="NCBI Taxonomy" id="1245528"/>
    <lineage>
        <taxon>Eukaryota</taxon>
        <taxon>Fungi</taxon>
        <taxon>Dikarya</taxon>
        <taxon>Ascomycota</taxon>
        <taxon>Saccharomycotina</taxon>
        <taxon>Pichiomycetes</taxon>
        <taxon>Debaryomycetaceae</taxon>
        <taxon>Candida/Lodderomyces clade</taxon>
        <taxon>Candida</taxon>
    </lineage>
</organism>
<keyword evidence="1" id="KW-0175">Coiled coil</keyword>
<feature type="compositionally biased region" description="Polar residues" evidence="2">
    <location>
        <begin position="775"/>
        <end position="809"/>
    </location>
</feature>
<dbReference type="Proteomes" id="UP000011777">
    <property type="component" value="Unassembled WGS sequence"/>
</dbReference>
<proteinExistence type="predicted"/>
<feature type="compositionally biased region" description="Basic and acidic residues" evidence="2">
    <location>
        <begin position="486"/>
        <end position="500"/>
    </location>
</feature>
<dbReference type="STRING" id="1245528.M3K606"/>
<feature type="compositionally biased region" description="Low complexity" evidence="2">
    <location>
        <begin position="1295"/>
        <end position="1316"/>
    </location>
</feature>
<feature type="region of interest" description="Disordered" evidence="2">
    <location>
        <begin position="775"/>
        <end position="810"/>
    </location>
</feature>
<feature type="compositionally biased region" description="Low complexity" evidence="2">
    <location>
        <begin position="439"/>
        <end position="471"/>
    </location>
</feature>
<sequence>MDAGTSTVTNKARLRQQILDGEQDIDSLSQSLNQQQQYLQQQQQQGRPNRYQPAYMQNQQYLMNPNGSHANSITSSSTTNYNYDMMTPLPQSGSPYTTNSNASYSNIAASSSRKSSLTSQSAAGRFFRRHTKGNVEFNEDSGVDIQDLTNLANVSFDDITHMRDRGPYGAKSLDTAPIIPTLGSGGLGLGPASGGPAGAAKINNVQYRKQMNQQKKLAMLNGARANSLAGGNPMMMQQQHPQQQPMGMGPGDPRTMSMVNPNPRTMSLNSQGPRTMSMRSGPFPQQQQQQQPYQYNPMGGPQNGPRAMSLKTGPYPQNQMHYGGGMPNNGPRTMSLMNGGVPPNHPNYGMNMMPQNYPRTKSLGGQGTPMGYQGPPLRSQQLVPAGPPQQYQQQQQQQPQQYQQQYQQQHPPQQHQSYPQQPIQQSFAPGQQPFAPRNPQYGSSQSQQSLPQSQQYYSQPQSISSSHPHSSNDSLGQVVEEDEEEYPRTLEPKITDKRDNNEDDDNDDDVIYRFENEDPASTLSRKSTLKKNNSMRVRKLNLFNDGASQTSGGKKTLTRKKPPVSPEDEKFETRSSIETARNKDLPAPPVQQDEHEQQEDYDEEEDDLNELSSSSPKFNVGNQPTRESYLEYDDIAASNEGYKSLGANARTSTHDVFVTALDFQSPQKSNNSSTKFTSPQKVSKFTSPQKSMKHSHSATSGFPSPDVESGLGDNDMDEQSTIQEESESANTSIGRNTSITKDSDDFNPIKTRNVSLSEQGTPKLRNIVANTAFSNFRSPSTDSSSQFANPSTTSNFTQRNNDSSGSSIYDESAAAAANKLSKLDLNYSDTDDSELPKTDNNGFFEQSTNGETTPPTSSTSNVSHKPIEKLSSYEDKLTNNPQKQSFYENFTEPITDIPQPPPSSQPKESTSVVVNTKDVVEDLPSKITRRTSSGEDLKSFIPSYPSRTPSGSLTPNKRSSISLNGAKNIFKRFSKSGKRASSIDDGDTSMSMSSRTSSITQTTKPPVFNRRVSSTGTLGSLDTSTTATQNGSITPRQPPSQKPLTFTKEEMAIMNCNSDLLNELELVTTELASSIKRELALESRIKNNGSSTHHQSPSSSDIDLNLELSEKSKTIAELQEKLSKERRLRFISEEHALLGEHGQTPSPLKLNYEKTELYKQLLIKNDLVNQLEDKLSEYERRNGDLNDDSFDTSRNFRNDSDLIERYNELLKENTDLKLRVIPNLETQLVEKDKLNEFDESKLEIQTLKTQRDELREVVNKLTSHNNNELKVAHDRIKQLESKLSDMKKINNKLSTRSVSDSFTTSSSGSITPSSKSGGKLNGFAVISPNKKLFDD</sequence>
<dbReference type="EMBL" id="AOGT01000159">
    <property type="protein sequence ID" value="EMG50670.1"/>
    <property type="molecule type" value="Genomic_DNA"/>
</dbReference>
<reference evidence="3 4" key="1">
    <citation type="submission" date="2013-02" db="EMBL/GenBank/DDBJ databases">
        <title>Genome sequence of Candida maltosa Xu316, a potential industrial strain for xylitol and ethanol production.</title>
        <authorList>
            <person name="Yu J."/>
            <person name="Wang Q."/>
            <person name="Geng X."/>
            <person name="Bao W."/>
            <person name="He P."/>
            <person name="Cai J."/>
        </authorList>
    </citation>
    <scope>NUCLEOTIDE SEQUENCE [LARGE SCALE GENOMIC DNA]</scope>
    <source>
        <strain evidence="4">Xu316</strain>
    </source>
</reference>
<feature type="region of interest" description="Disordered" evidence="2">
    <location>
        <begin position="892"/>
        <end position="961"/>
    </location>
</feature>
<feature type="region of interest" description="Disordered" evidence="2">
    <location>
        <begin position="342"/>
        <end position="626"/>
    </location>
</feature>
<dbReference type="OrthoDB" id="3993678at2759"/>
<feature type="region of interest" description="Disordered" evidence="2">
    <location>
        <begin position="975"/>
        <end position="1043"/>
    </location>
</feature>
<evidence type="ECO:0000256" key="2">
    <source>
        <dbReference type="SAM" id="MobiDB-lite"/>
    </source>
</evidence>
<feature type="compositionally biased region" description="Acidic residues" evidence="2">
    <location>
        <begin position="596"/>
        <end position="609"/>
    </location>
</feature>
<evidence type="ECO:0000256" key="1">
    <source>
        <dbReference type="SAM" id="Coils"/>
    </source>
</evidence>
<feature type="compositionally biased region" description="Polar residues" evidence="2">
    <location>
        <begin position="750"/>
        <end position="760"/>
    </location>
</feature>
<feature type="compositionally biased region" description="Basic and acidic residues" evidence="2">
    <location>
        <begin position="567"/>
        <end position="584"/>
    </location>
</feature>
<protein>
    <submittedName>
        <fullName evidence="3">Uncharacterized protein</fullName>
    </submittedName>
</protein>
<feature type="region of interest" description="Disordered" evidence="2">
    <location>
        <begin position="665"/>
        <end position="762"/>
    </location>
</feature>
<accession>M3K606</accession>
<feature type="compositionally biased region" description="Polar residues" evidence="2">
    <location>
        <begin position="945"/>
        <end position="961"/>
    </location>
</feature>
<name>M3K606_CANMX</name>
<dbReference type="HOGENOM" id="CLU_004904_0_0_1"/>
<feature type="compositionally biased region" description="Polar residues" evidence="2">
    <location>
        <begin position="665"/>
        <end position="690"/>
    </location>
</feature>
<feature type="compositionally biased region" description="Polar residues" evidence="2">
    <location>
        <begin position="519"/>
        <end position="535"/>
    </location>
</feature>
<feature type="compositionally biased region" description="Polar residues" evidence="2">
    <location>
        <begin position="719"/>
        <end position="740"/>
    </location>
</feature>
<evidence type="ECO:0000313" key="4">
    <source>
        <dbReference type="Proteomes" id="UP000011777"/>
    </source>
</evidence>
<feature type="compositionally biased region" description="Low complexity" evidence="2">
    <location>
        <begin position="847"/>
        <end position="863"/>
    </location>
</feature>
<feature type="compositionally biased region" description="Low complexity" evidence="2">
    <location>
        <begin position="1013"/>
        <end position="1028"/>
    </location>
</feature>
<feature type="coiled-coil region" evidence="1">
    <location>
        <begin position="1161"/>
        <end position="1188"/>
    </location>
</feature>
<comment type="caution">
    <text evidence="3">The sequence shown here is derived from an EMBL/GenBank/DDBJ whole genome shotgun (WGS) entry which is preliminary data.</text>
</comment>
<feature type="compositionally biased region" description="Low complexity" evidence="2">
    <location>
        <begin position="388"/>
        <end position="425"/>
    </location>
</feature>